<dbReference type="PANTHER" id="PTHR42924">
    <property type="entry name" value="EXONUCLEASE"/>
    <property type="match status" value="1"/>
</dbReference>
<evidence type="ECO:0000259" key="1">
    <source>
        <dbReference type="SMART" id="SM00481"/>
    </source>
</evidence>
<reference evidence="2 3" key="1">
    <citation type="submission" date="2021-07" db="EMBL/GenBank/DDBJ databases">
        <title>Paenibacillus radiodurans sp. nov., isolated from the southeastern edge of Tengger Desert.</title>
        <authorList>
            <person name="Zhang G."/>
        </authorList>
    </citation>
    <scope>NUCLEOTIDE SEQUENCE [LARGE SCALE GENOMIC DNA]</scope>
    <source>
        <strain evidence="2 3">CCM 7311</strain>
    </source>
</reference>
<feature type="non-terminal residue" evidence="2">
    <location>
        <position position="135"/>
    </location>
</feature>
<comment type="caution">
    <text evidence="2">The sequence shown here is derived from an EMBL/GenBank/DDBJ whole genome shotgun (WGS) entry which is preliminary data.</text>
</comment>
<evidence type="ECO:0000313" key="3">
    <source>
        <dbReference type="Proteomes" id="UP001519887"/>
    </source>
</evidence>
<dbReference type="InterPro" id="IPR004013">
    <property type="entry name" value="PHP_dom"/>
</dbReference>
<feature type="domain" description="Polymerase/histidinol phosphatase N-terminal" evidence="1">
    <location>
        <begin position="3"/>
        <end position="83"/>
    </location>
</feature>
<dbReference type="Pfam" id="PF02811">
    <property type="entry name" value="PHP"/>
    <property type="match status" value="1"/>
</dbReference>
<organism evidence="2 3">
    <name type="scientific">Paenibacillus sepulcri</name>
    <dbReference type="NCBI Taxonomy" id="359917"/>
    <lineage>
        <taxon>Bacteria</taxon>
        <taxon>Bacillati</taxon>
        <taxon>Bacillota</taxon>
        <taxon>Bacilli</taxon>
        <taxon>Bacillales</taxon>
        <taxon>Paenibacillaceae</taxon>
        <taxon>Paenibacillus</taxon>
    </lineage>
</organism>
<gene>
    <name evidence="2" type="ORF">K0U00_45115</name>
</gene>
<dbReference type="InterPro" id="IPR003141">
    <property type="entry name" value="Pol/His_phosphatase_N"/>
</dbReference>
<keyword evidence="3" id="KW-1185">Reference proteome</keyword>
<proteinExistence type="predicted"/>
<dbReference type="SUPFAM" id="SSF89550">
    <property type="entry name" value="PHP domain-like"/>
    <property type="match status" value="1"/>
</dbReference>
<dbReference type="InterPro" id="IPR052018">
    <property type="entry name" value="PHP_domain"/>
</dbReference>
<dbReference type="SMART" id="SM00481">
    <property type="entry name" value="POLIIIAc"/>
    <property type="match status" value="1"/>
</dbReference>
<dbReference type="PANTHER" id="PTHR42924:SF18">
    <property type="entry name" value="POLYMERASE_HISTIDINOL PHOSPHATASE N-TERMINAL DOMAIN-CONTAINING PROTEIN"/>
    <property type="match status" value="1"/>
</dbReference>
<dbReference type="InterPro" id="IPR016195">
    <property type="entry name" value="Pol/histidinol_Pase-like"/>
</dbReference>
<dbReference type="Gene3D" id="3.20.20.140">
    <property type="entry name" value="Metal-dependent hydrolases"/>
    <property type="match status" value="1"/>
</dbReference>
<sequence length="135" mass="15978">MWIDFHTHTKMSKKLEFSMDYFHKMIRSARRNGLDALALTEHFNTLHYSRIYETLDRHYPYKHDYYDVDGFKVFTGMEIDIIETGHILLIGNKAQIRVIHDKFADRLEKPRFPTFDEVLDTADSFAVLKIGAHPT</sequence>
<evidence type="ECO:0000313" key="2">
    <source>
        <dbReference type="EMBL" id="MBW7461261.1"/>
    </source>
</evidence>
<name>A0ABS7CJZ8_9BACL</name>
<dbReference type="EMBL" id="JAHZIK010002806">
    <property type="protein sequence ID" value="MBW7461261.1"/>
    <property type="molecule type" value="Genomic_DNA"/>
</dbReference>
<accession>A0ABS7CJZ8</accession>
<dbReference type="Proteomes" id="UP001519887">
    <property type="component" value="Unassembled WGS sequence"/>
</dbReference>
<protein>
    <submittedName>
        <fullName evidence="2">PHP domain-containing protein</fullName>
    </submittedName>
</protein>